<dbReference type="PROSITE" id="PS50932">
    <property type="entry name" value="HTH_LACI_2"/>
    <property type="match status" value="1"/>
</dbReference>
<organism evidence="5 6">
    <name type="scientific">Paremcibacter congregatus</name>
    <dbReference type="NCBI Taxonomy" id="2043170"/>
    <lineage>
        <taxon>Bacteria</taxon>
        <taxon>Pseudomonadati</taxon>
        <taxon>Pseudomonadota</taxon>
        <taxon>Alphaproteobacteria</taxon>
        <taxon>Emcibacterales</taxon>
        <taxon>Emcibacteraceae</taxon>
        <taxon>Paremcibacter</taxon>
    </lineage>
</organism>
<dbReference type="Pfam" id="PF13377">
    <property type="entry name" value="Peripla_BP_3"/>
    <property type="match status" value="1"/>
</dbReference>
<protein>
    <submittedName>
        <fullName evidence="5">LacI family transcriptional regulator</fullName>
    </submittedName>
</protein>
<name>A0A2G4YY78_9PROT</name>
<evidence type="ECO:0000313" key="6">
    <source>
        <dbReference type="Proteomes" id="UP000229730"/>
    </source>
</evidence>
<dbReference type="OrthoDB" id="8433438at2"/>
<sequence>MTEHKTLTMSDIARLAGVSESTVSRALRDNPIINEKTRKKVQQIARDHHYQINESARNLRLNKSHTIAVVMLLDPACGQAISDPFLLDLLGNVADELTKNGYDLLLSTTQVLGEDLSPRYLDSKRADGMIIIGQGAQGQQIDALAGSRKLFVVWGADRPGQNYATVGSDNKKGAYLAVRHLIETGRRRIAFLGDSRHPEIEQRLAGYHQALAEAGLNPDPTLQVETDFSSQSGYEATRDILMTEGRSFDAIFTVSDAIAMGAIKLLGEKGVRVPEEVAVSGFDDIPTSAYCTPSLTTVRQNTAEGGRQLVKCLLDQLAGKEQRSVVLDVELIVRQSSSGESA</sequence>
<dbReference type="InterPro" id="IPR000843">
    <property type="entry name" value="HTH_LacI"/>
</dbReference>
<dbReference type="Pfam" id="PF00356">
    <property type="entry name" value="LacI"/>
    <property type="match status" value="1"/>
</dbReference>
<dbReference type="EMBL" id="PDEM01000007">
    <property type="protein sequence ID" value="PHZ86396.1"/>
    <property type="molecule type" value="Genomic_DNA"/>
</dbReference>
<dbReference type="PANTHER" id="PTHR30146">
    <property type="entry name" value="LACI-RELATED TRANSCRIPTIONAL REPRESSOR"/>
    <property type="match status" value="1"/>
</dbReference>
<dbReference type="CDD" id="cd01392">
    <property type="entry name" value="HTH_LacI"/>
    <property type="match status" value="1"/>
</dbReference>
<keyword evidence="2" id="KW-0238">DNA-binding</keyword>
<feature type="domain" description="HTH lacI-type" evidence="4">
    <location>
        <begin position="7"/>
        <end position="61"/>
    </location>
</feature>
<keyword evidence="6" id="KW-1185">Reference proteome</keyword>
<reference evidence="5 6" key="1">
    <citation type="submission" date="2017-10" db="EMBL/GenBank/DDBJ databases">
        <title>Frigbacter circumglobatus gen. nov. sp. nov., isolated from sediment cultured in situ.</title>
        <authorList>
            <person name="Zhao Z."/>
        </authorList>
    </citation>
    <scope>NUCLEOTIDE SEQUENCE [LARGE SCALE GENOMIC DNA]</scope>
    <source>
        <strain evidence="5 6">ZYL</strain>
    </source>
</reference>
<dbReference type="InParanoid" id="A0A2G4YY78"/>
<gene>
    <name evidence="5" type="ORF">CRD36_00455</name>
</gene>
<dbReference type="InterPro" id="IPR046335">
    <property type="entry name" value="LacI/GalR-like_sensor"/>
</dbReference>
<dbReference type="CDD" id="cd06295">
    <property type="entry name" value="PBP1_CelR"/>
    <property type="match status" value="1"/>
</dbReference>
<dbReference type="Gene3D" id="1.10.260.40">
    <property type="entry name" value="lambda repressor-like DNA-binding domains"/>
    <property type="match status" value="1"/>
</dbReference>
<dbReference type="RefSeq" id="WP_099470773.1">
    <property type="nucleotide sequence ID" value="NZ_CP041025.1"/>
</dbReference>
<dbReference type="SMART" id="SM00354">
    <property type="entry name" value="HTH_LACI"/>
    <property type="match status" value="1"/>
</dbReference>
<accession>A0A2G4YY78</accession>
<evidence type="ECO:0000256" key="1">
    <source>
        <dbReference type="ARBA" id="ARBA00023015"/>
    </source>
</evidence>
<comment type="caution">
    <text evidence="5">The sequence shown here is derived from an EMBL/GenBank/DDBJ whole genome shotgun (WGS) entry which is preliminary data.</text>
</comment>
<dbReference type="GO" id="GO:0003700">
    <property type="term" value="F:DNA-binding transcription factor activity"/>
    <property type="evidence" value="ECO:0007669"/>
    <property type="project" value="TreeGrafter"/>
</dbReference>
<dbReference type="Proteomes" id="UP000229730">
    <property type="component" value="Unassembled WGS sequence"/>
</dbReference>
<dbReference type="SUPFAM" id="SSF47413">
    <property type="entry name" value="lambda repressor-like DNA-binding domains"/>
    <property type="match status" value="1"/>
</dbReference>
<dbReference type="Gene3D" id="3.40.50.2300">
    <property type="match status" value="2"/>
</dbReference>
<keyword evidence="3" id="KW-0804">Transcription</keyword>
<dbReference type="SUPFAM" id="SSF53822">
    <property type="entry name" value="Periplasmic binding protein-like I"/>
    <property type="match status" value="1"/>
</dbReference>
<evidence type="ECO:0000256" key="2">
    <source>
        <dbReference type="ARBA" id="ARBA00023125"/>
    </source>
</evidence>
<dbReference type="AlphaFoldDB" id="A0A2G4YY78"/>
<dbReference type="GO" id="GO:0000976">
    <property type="term" value="F:transcription cis-regulatory region binding"/>
    <property type="evidence" value="ECO:0007669"/>
    <property type="project" value="TreeGrafter"/>
</dbReference>
<evidence type="ECO:0000259" key="4">
    <source>
        <dbReference type="PROSITE" id="PS50932"/>
    </source>
</evidence>
<evidence type="ECO:0000313" key="5">
    <source>
        <dbReference type="EMBL" id="PHZ86396.1"/>
    </source>
</evidence>
<dbReference type="PANTHER" id="PTHR30146:SF120">
    <property type="entry name" value="ALANINE RACEMASE"/>
    <property type="match status" value="1"/>
</dbReference>
<dbReference type="InterPro" id="IPR028082">
    <property type="entry name" value="Peripla_BP_I"/>
</dbReference>
<dbReference type="InterPro" id="IPR010982">
    <property type="entry name" value="Lambda_DNA-bd_dom_sf"/>
</dbReference>
<evidence type="ECO:0000256" key="3">
    <source>
        <dbReference type="ARBA" id="ARBA00023163"/>
    </source>
</evidence>
<dbReference type="PROSITE" id="PS00356">
    <property type="entry name" value="HTH_LACI_1"/>
    <property type="match status" value="1"/>
</dbReference>
<keyword evidence="1" id="KW-0805">Transcription regulation</keyword>
<proteinExistence type="predicted"/>